<name>A0ABR1KHM7_9PEZI</name>
<evidence type="ECO:0000313" key="7">
    <source>
        <dbReference type="Proteomes" id="UP001363622"/>
    </source>
</evidence>
<evidence type="ECO:0000256" key="3">
    <source>
        <dbReference type="ARBA" id="ARBA00022679"/>
    </source>
</evidence>
<dbReference type="PANTHER" id="PTHR43369:SF2">
    <property type="entry name" value="PHOSPHORIBOSYLGLYCINAMIDE FORMYLTRANSFERASE"/>
    <property type="match status" value="1"/>
</dbReference>
<dbReference type="HAMAP" id="MF_01930">
    <property type="entry name" value="PurN"/>
    <property type="match status" value="1"/>
</dbReference>
<evidence type="ECO:0000259" key="5">
    <source>
        <dbReference type="Pfam" id="PF00551"/>
    </source>
</evidence>
<evidence type="ECO:0000256" key="4">
    <source>
        <dbReference type="ARBA" id="ARBA00022755"/>
    </source>
</evidence>
<comment type="caution">
    <text evidence="6">The sequence shown here is derived from an EMBL/GenBank/DDBJ whole genome shotgun (WGS) entry which is preliminary data.</text>
</comment>
<organism evidence="6 7">
    <name type="scientific">Phyllosticta citriasiana</name>
    <dbReference type="NCBI Taxonomy" id="595635"/>
    <lineage>
        <taxon>Eukaryota</taxon>
        <taxon>Fungi</taxon>
        <taxon>Dikarya</taxon>
        <taxon>Ascomycota</taxon>
        <taxon>Pezizomycotina</taxon>
        <taxon>Dothideomycetes</taxon>
        <taxon>Dothideomycetes incertae sedis</taxon>
        <taxon>Botryosphaeriales</taxon>
        <taxon>Phyllostictaceae</taxon>
        <taxon>Phyllosticta</taxon>
    </lineage>
</organism>
<feature type="domain" description="Formyl transferase N-terminal" evidence="5">
    <location>
        <begin position="8"/>
        <end position="205"/>
    </location>
</feature>
<dbReference type="Pfam" id="PF00551">
    <property type="entry name" value="Formyl_trans_N"/>
    <property type="match status" value="1"/>
</dbReference>
<gene>
    <name evidence="6" type="ORF">IWZ03DRAFT_232664</name>
</gene>
<dbReference type="InterPro" id="IPR036477">
    <property type="entry name" value="Formyl_transf_N_sf"/>
</dbReference>
<evidence type="ECO:0000256" key="1">
    <source>
        <dbReference type="ARBA" id="ARBA00005054"/>
    </source>
</evidence>
<keyword evidence="7" id="KW-1185">Reference proteome</keyword>
<keyword evidence="4" id="KW-0658">Purine biosynthesis</keyword>
<reference evidence="6 7" key="1">
    <citation type="submission" date="2024-04" db="EMBL/GenBank/DDBJ databases">
        <title>Phyllosticta paracitricarpa is synonymous to the EU quarantine fungus P. citricarpa based on phylogenomic analyses.</title>
        <authorList>
            <consortium name="Lawrence Berkeley National Laboratory"/>
            <person name="Van Ingen-Buijs V.A."/>
            <person name="Van Westerhoven A.C."/>
            <person name="Haridas S."/>
            <person name="Skiadas P."/>
            <person name="Martin F."/>
            <person name="Groenewald J.Z."/>
            <person name="Crous P.W."/>
            <person name="Seidl M.F."/>
        </authorList>
    </citation>
    <scope>NUCLEOTIDE SEQUENCE [LARGE SCALE GENOMIC DNA]</scope>
    <source>
        <strain evidence="6 7">CBS 123371</strain>
    </source>
</reference>
<proteinExistence type="inferred from homology"/>
<dbReference type="Proteomes" id="UP001363622">
    <property type="component" value="Unassembled WGS sequence"/>
</dbReference>
<dbReference type="SUPFAM" id="SSF53328">
    <property type="entry name" value="Formyltransferase"/>
    <property type="match status" value="1"/>
</dbReference>
<comment type="pathway">
    <text evidence="1">Purine metabolism; IMP biosynthesis via de novo pathway; N(2)-formyl-N(1)-(5-phospho-D-ribosyl)glycinamide from N(1)-(5-phospho-D-ribosyl)glycinamide (10-formyl THF route): step 1/1.</text>
</comment>
<protein>
    <recommendedName>
        <fullName evidence="2">phosphoribosylglycinamide formyltransferase 1</fullName>
        <ecNumber evidence="2">2.1.2.2</ecNumber>
    </recommendedName>
</protein>
<evidence type="ECO:0000256" key="2">
    <source>
        <dbReference type="ARBA" id="ARBA00012254"/>
    </source>
</evidence>
<dbReference type="InterPro" id="IPR004607">
    <property type="entry name" value="GART"/>
</dbReference>
<keyword evidence="3" id="KW-0808">Transferase</keyword>
<dbReference type="PANTHER" id="PTHR43369">
    <property type="entry name" value="PHOSPHORIBOSYLGLYCINAMIDE FORMYLTRANSFERASE"/>
    <property type="match status" value="1"/>
</dbReference>
<dbReference type="EMBL" id="JBBPHU010000008">
    <property type="protein sequence ID" value="KAK7514918.1"/>
    <property type="molecule type" value="Genomic_DNA"/>
</dbReference>
<dbReference type="InterPro" id="IPR002376">
    <property type="entry name" value="Formyl_transf_N"/>
</dbReference>
<dbReference type="NCBIfam" id="TIGR00639">
    <property type="entry name" value="PurN"/>
    <property type="match status" value="1"/>
</dbReference>
<sequence length="221" mass="24860">MVDRHHTRLTVLISGNGSNLQALIDATRDGRLPNTSIARVISDKKAAYGLERAKQAGIPTHYHGFPPYKERFPDLARQEQRMEFDKDLAKLVLDDKPDMVVCAGYMLILTPPLLDALAAASVPIINLHPALPGEYNGTHAIDRAHADWRTGKTTRTGVMVHYVIQEVDMGTPILTREIPFVAGEDDKLEDFEDKLHKVEWGAIVEGTRLAIEQLWRQREQH</sequence>
<dbReference type="EC" id="2.1.2.2" evidence="2"/>
<evidence type="ECO:0000313" key="6">
    <source>
        <dbReference type="EMBL" id="KAK7514918.1"/>
    </source>
</evidence>
<accession>A0ABR1KHM7</accession>
<dbReference type="Gene3D" id="3.40.50.170">
    <property type="entry name" value="Formyl transferase, N-terminal domain"/>
    <property type="match status" value="1"/>
</dbReference>